<dbReference type="EMBL" id="MH394321">
    <property type="protein sequence ID" value="AXS67764.1"/>
    <property type="molecule type" value="Genomic_DNA"/>
</dbReference>
<dbReference type="GeneID" id="65102217"/>
<proteinExistence type="predicted"/>
<organism evidence="1 2">
    <name type="scientific">Cryptophlebia peltastica nucleopolyhedrovirus</name>
    <dbReference type="NCBI Taxonomy" id="2304025"/>
    <lineage>
        <taxon>Viruses</taxon>
        <taxon>Viruses incertae sedis</taxon>
        <taxon>Naldaviricetes</taxon>
        <taxon>Lefavirales</taxon>
        <taxon>Baculoviridae</taxon>
        <taxon>Alphabaculovirus</taxon>
        <taxon>Alphabaculovirus crypeltasticae</taxon>
    </lineage>
</organism>
<dbReference type="RefSeq" id="YP_010086972.1">
    <property type="nucleotide sequence ID" value="NC_055500.1"/>
</dbReference>
<evidence type="ECO:0000313" key="2">
    <source>
        <dbReference type="Proteomes" id="UP000500845"/>
    </source>
</evidence>
<dbReference type="Proteomes" id="UP000500845">
    <property type="component" value="Segment"/>
</dbReference>
<evidence type="ECO:0000313" key="1">
    <source>
        <dbReference type="EMBL" id="AXS67764.1"/>
    </source>
</evidence>
<keyword evidence="2" id="KW-1185">Reference proteome</keyword>
<dbReference type="KEGG" id="vg:65102217"/>
<accession>A0A346RNW7</accession>
<name>A0A346RNW7_9ABAC</name>
<sequence length="96" mass="11881">MFRSILDYALIMKDHVKIVVNNMFQELHVREETIDYRRRNGEYYFYVNNRYDFERYEFEQIDDCVWVNNVLCARPVFVIVKKARQILLRINIIKLL</sequence>
<reference evidence="1 2" key="1">
    <citation type="journal article" date="2018" name="J. Invertebr. Pathol.">
        <title>Morphological, genetic and biological characterisation of a novel alphabaculovirus isolated from Cryptophlebia peltastica (Lepidoptera: Tortricidae).</title>
        <authorList>
            <person name="Marsberg T."/>
            <person name="Jukes M.D."/>
            <person name="Krejmer-Rabalska M."/>
            <person name="Rabalski L."/>
            <person name="Knox C.M."/>
            <person name="Moore S.D."/>
            <person name="Hill M.P."/>
            <person name="Szewczyk B."/>
        </authorList>
    </citation>
    <scope>NUCLEOTIDE SEQUENCE [LARGE SCALE GENOMIC DNA]</scope>
    <source>
        <strain evidence="1">SA</strain>
    </source>
</reference>
<protein>
    <submittedName>
        <fullName evidence="1">Orf98</fullName>
    </submittedName>
</protein>